<dbReference type="EC" id="6.5.1.-" evidence="8"/>
<protein>
    <recommendedName>
        <fullName evidence="8">tRNA-splicing ligase RtcB</fullName>
        <ecNumber evidence="8">6.5.1.-</ecNumber>
    </recommendedName>
</protein>
<comment type="catalytic activity">
    <reaction evidence="7">
        <text>a 3'-end 3'-phospho-ribonucleotide-RNA + a 5'-end dephospho-ribonucleoside-RNA + GTP = a ribonucleotidyl-ribonucleotide-RNA + GMP + diphosphate</text>
        <dbReference type="Rhea" id="RHEA:68076"/>
        <dbReference type="Rhea" id="RHEA-COMP:10463"/>
        <dbReference type="Rhea" id="RHEA-COMP:13936"/>
        <dbReference type="Rhea" id="RHEA-COMP:17355"/>
        <dbReference type="ChEBI" id="CHEBI:33019"/>
        <dbReference type="ChEBI" id="CHEBI:37565"/>
        <dbReference type="ChEBI" id="CHEBI:58115"/>
        <dbReference type="ChEBI" id="CHEBI:83062"/>
        <dbReference type="ChEBI" id="CHEBI:138284"/>
        <dbReference type="ChEBI" id="CHEBI:173118"/>
        <dbReference type="EC" id="6.5.1.8"/>
    </reaction>
</comment>
<dbReference type="Pfam" id="PF01139">
    <property type="entry name" value="RtcB"/>
    <property type="match status" value="1"/>
</dbReference>
<comment type="caution">
    <text evidence="9">The sequence shown here is derived from an EMBL/GenBank/DDBJ whole genome shotgun (WGS) entry which is preliminary data.</text>
</comment>
<evidence type="ECO:0000256" key="5">
    <source>
        <dbReference type="ARBA" id="ARBA00023134"/>
    </source>
</evidence>
<evidence type="ECO:0000256" key="8">
    <source>
        <dbReference type="RuleBase" id="RU371113"/>
    </source>
</evidence>
<dbReference type="GO" id="GO:0016874">
    <property type="term" value="F:ligase activity"/>
    <property type="evidence" value="ECO:0007669"/>
    <property type="project" value="UniProtKB-KW"/>
</dbReference>
<dbReference type="SUPFAM" id="SSF103365">
    <property type="entry name" value="Hypothetical protein PH1602"/>
    <property type="match status" value="1"/>
</dbReference>
<comment type="cofactor">
    <cofactor evidence="8">
        <name>Mn(2+)</name>
        <dbReference type="ChEBI" id="CHEBI:29035"/>
    </cofactor>
    <text evidence="8">Binds 2 manganese ions per subunit.</text>
</comment>
<keyword evidence="3" id="KW-0547">Nucleotide-binding</keyword>
<sequence length="460" mass="48387">MPAHLFASPEVPVERAAVRDALRLLDLHAAAQKLDPALGVEALALTPDLHRASPAPVGTALRTRGVLTPHLIGNDLGCGMRLHLTGLRADDLRPHLDVLERELRAVFFQGQRALSLTGRQREALLRGGVPDLLAAPRPAGQRGLWDLLGAQAHQPDPHAPFVRGPLHGVRDWLGDRDRASFDTQLGSVGGGNHFVEVQEVAAVLDRHAAYAWGVRPGEVVVMVHSGSLGFGHLFGAQLRAPARAAPGAPLPLLPADHPGVPGVLDALHAAAHLASGNRLMLACMVRAALGRALPPGLLAQDQPFPALADAPHNFIWPGGDGDWVHRKGATPAAGPSVRHPHGEPVLIPGSMGDLSYLLAGQGHPLALGSASHGAGRRQPRGAAMRQSDAEALRALEALRVVTPTDLRTARSEIRARALSALKQEAPGAYKAVTPIIDTHARAGLARPVAALRPLLTVKSL</sequence>
<gene>
    <name evidence="8 9" type="primary">rtcB</name>
    <name evidence="9" type="ORF">GCM10010844_31040</name>
</gene>
<evidence type="ECO:0000256" key="1">
    <source>
        <dbReference type="ARBA" id="ARBA00022598"/>
    </source>
</evidence>
<dbReference type="PANTHER" id="PTHR11118">
    <property type="entry name" value="RNA-SPLICING LIGASE RTCB HOMOLOG"/>
    <property type="match status" value="1"/>
</dbReference>
<keyword evidence="4" id="KW-0692">RNA repair</keyword>
<name>A0ABQ2FMS1_9DEIO</name>
<keyword evidence="5" id="KW-0342">GTP-binding</keyword>
<keyword evidence="1 8" id="KW-0436">Ligase</keyword>
<keyword evidence="6 8" id="KW-0464">Manganese</keyword>
<dbReference type="InterPro" id="IPR036025">
    <property type="entry name" value="RtcB-like_sf"/>
</dbReference>
<comment type="similarity">
    <text evidence="8">Belongs to the RtcB family.</text>
</comment>
<comment type="subunit">
    <text evidence="8">Monomer.</text>
</comment>
<proteinExistence type="inferred from homology"/>
<keyword evidence="10" id="KW-1185">Reference proteome</keyword>
<evidence type="ECO:0000256" key="2">
    <source>
        <dbReference type="ARBA" id="ARBA00022723"/>
    </source>
</evidence>
<evidence type="ECO:0000313" key="9">
    <source>
        <dbReference type="EMBL" id="GGL10148.1"/>
    </source>
</evidence>
<accession>A0ABQ2FMS1</accession>
<evidence type="ECO:0000313" key="10">
    <source>
        <dbReference type="Proteomes" id="UP000604341"/>
    </source>
</evidence>
<dbReference type="Gene3D" id="3.90.1860.10">
    <property type="entry name" value="tRNA-splicing ligase RtcB"/>
    <property type="match status" value="1"/>
</dbReference>
<evidence type="ECO:0000256" key="3">
    <source>
        <dbReference type="ARBA" id="ARBA00022741"/>
    </source>
</evidence>
<organism evidence="9 10">
    <name type="scientific">Deinococcus radiotolerans</name>
    <dbReference type="NCBI Taxonomy" id="1309407"/>
    <lineage>
        <taxon>Bacteria</taxon>
        <taxon>Thermotogati</taxon>
        <taxon>Deinococcota</taxon>
        <taxon>Deinococci</taxon>
        <taxon>Deinococcales</taxon>
        <taxon>Deinococcaceae</taxon>
        <taxon>Deinococcus</taxon>
    </lineage>
</organism>
<dbReference type="EMBL" id="BMPE01000011">
    <property type="protein sequence ID" value="GGL10148.1"/>
    <property type="molecule type" value="Genomic_DNA"/>
</dbReference>
<reference evidence="10" key="1">
    <citation type="journal article" date="2019" name="Int. J. Syst. Evol. Microbiol.">
        <title>The Global Catalogue of Microorganisms (GCM) 10K type strain sequencing project: providing services to taxonomists for standard genome sequencing and annotation.</title>
        <authorList>
            <consortium name="The Broad Institute Genomics Platform"/>
            <consortium name="The Broad Institute Genome Sequencing Center for Infectious Disease"/>
            <person name="Wu L."/>
            <person name="Ma J."/>
        </authorList>
    </citation>
    <scope>NUCLEOTIDE SEQUENCE [LARGE SCALE GENOMIC DNA]</scope>
    <source>
        <strain evidence="10">JCM 19173</strain>
    </source>
</reference>
<dbReference type="Proteomes" id="UP000604341">
    <property type="component" value="Unassembled WGS sequence"/>
</dbReference>
<evidence type="ECO:0000256" key="6">
    <source>
        <dbReference type="ARBA" id="ARBA00023211"/>
    </source>
</evidence>
<evidence type="ECO:0000256" key="4">
    <source>
        <dbReference type="ARBA" id="ARBA00022800"/>
    </source>
</evidence>
<keyword evidence="2 8" id="KW-0479">Metal-binding</keyword>
<dbReference type="PANTHER" id="PTHR11118:SF1">
    <property type="entry name" value="RNA-SPLICING LIGASE RTCB HOMOLOG"/>
    <property type="match status" value="1"/>
</dbReference>
<dbReference type="InterPro" id="IPR001233">
    <property type="entry name" value="RtcB"/>
</dbReference>
<evidence type="ECO:0000256" key="7">
    <source>
        <dbReference type="ARBA" id="ARBA00047746"/>
    </source>
</evidence>